<feature type="transmembrane region" description="Helical" evidence="1">
    <location>
        <begin position="88"/>
        <end position="107"/>
    </location>
</feature>
<feature type="transmembrane region" description="Helical" evidence="1">
    <location>
        <begin position="193"/>
        <end position="210"/>
    </location>
</feature>
<reference evidence="2" key="1">
    <citation type="submission" date="2018-06" db="EMBL/GenBank/DDBJ databases">
        <authorList>
            <person name="Zhirakovskaya E."/>
        </authorList>
    </citation>
    <scope>NUCLEOTIDE SEQUENCE</scope>
</reference>
<evidence type="ECO:0000313" key="2">
    <source>
        <dbReference type="EMBL" id="VAW26409.1"/>
    </source>
</evidence>
<feature type="transmembrane region" description="Helical" evidence="1">
    <location>
        <begin position="161"/>
        <end position="181"/>
    </location>
</feature>
<protein>
    <submittedName>
        <fullName evidence="2">Uncharacterized protein</fullName>
    </submittedName>
</protein>
<feature type="transmembrane region" description="Helical" evidence="1">
    <location>
        <begin position="128"/>
        <end position="149"/>
    </location>
</feature>
<accession>A0A3B0UP92</accession>
<feature type="non-terminal residue" evidence="2">
    <location>
        <position position="1"/>
    </location>
</feature>
<feature type="transmembrane region" description="Helical" evidence="1">
    <location>
        <begin position="255"/>
        <end position="273"/>
    </location>
</feature>
<feature type="transmembrane region" description="Helical" evidence="1">
    <location>
        <begin position="30"/>
        <end position="49"/>
    </location>
</feature>
<evidence type="ECO:0000256" key="1">
    <source>
        <dbReference type="SAM" id="Phobius"/>
    </source>
</evidence>
<proteinExistence type="predicted"/>
<dbReference type="EMBL" id="UOES01000096">
    <property type="protein sequence ID" value="VAW26409.1"/>
    <property type="molecule type" value="Genomic_DNA"/>
</dbReference>
<organism evidence="2">
    <name type="scientific">hydrothermal vent metagenome</name>
    <dbReference type="NCBI Taxonomy" id="652676"/>
    <lineage>
        <taxon>unclassified sequences</taxon>
        <taxon>metagenomes</taxon>
        <taxon>ecological metagenomes</taxon>
    </lineage>
</organism>
<dbReference type="AlphaFoldDB" id="A0A3B0UP92"/>
<sequence>RNSIFRTFKQRLMLRLLKIELAKIKGYRTFWILIGIYFTFLLATTLSGMEALKWLAAKGAEIGQFDVLKVPLYHFPDIWQNLTFVAQYFRFLIGIFIIISITNEFSYKTIRQNVIDGLSRADFITSKVLFIFGFSLVATIVVLFIGLGMGSIYSPETEMRFMFTHIEFVGAFFLATLNYLLLVMTIALIVKRAGLSIVILIIYPAFEWILKVPLPDSMEYLTEYLPYSALSNLIDIPFPKYIFIEIRDAVELNDVLINLAWAPILVFIGYRSIANKNL</sequence>
<keyword evidence="1" id="KW-0812">Transmembrane</keyword>
<keyword evidence="1" id="KW-0472">Membrane</keyword>
<gene>
    <name evidence="2" type="ORF">MNBD_BACTEROID06-510</name>
</gene>
<keyword evidence="1" id="KW-1133">Transmembrane helix</keyword>
<name>A0A3B0UP92_9ZZZZ</name>